<dbReference type="InterPro" id="IPR010342">
    <property type="entry name" value="DUF938"/>
</dbReference>
<evidence type="ECO:0000313" key="2">
    <source>
        <dbReference type="Proteomes" id="UP000298656"/>
    </source>
</evidence>
<proteinExistence type="predicted"/>
<protein>
    <submittedName>
        <fullName evidence="1">DUF938 domain-containing protein</fullName>
    </submittedName>
</protein>
<evidence type="ECO:0000313" key="1">
    <source>
        <dbReference type="EMBL" id="QCP54055.1"/>
    </source>
</evidence>
<organism evidence="1 2">
    <name type="scientific">Trinickia violacea</name>
    <dbReference type="NCBI Taxonomy" id="2571746"/>
    <lineage>
        <taxon>Bacteria</taxon>
        <taxon>Pseudomonadati</taxon>
        <taxon>Pseudomonadota</taxon>
        <taxon>Betaproteobacteria</taxon>
        <taxon>Burkholderiales</taxon>
        <taxon>Burkholderiaceae</taxon>
        <taxon>Trinickia</taxon>
    </lineage>
</organism>
<dbReference type="KEGG" id="tvl:FAZ95_34265"/>
<dbReference type="Pfam" id="PF06080">
    <property type="entry name" value="DUF938"/>
    <property type="match status" value="1"/>
</dbReference>
<dbReference type="Proteomes" id="UP000298656">
    <property type="component" value="Chromosome 2"/>
</dbReference>
<dbReference type="EMBL" id="CP040078">
    <property type="protein sequence ID" value="QCP54055.1"/>
    <property type="molecule type" value="Genomic_DNA"/>
</dbReference>
<keyword evidence="2" id="KW-1185">Reference proteome</keyword>
<sequence>MPDDSLSTSRQSAPAAERNRDPILAVLRRVLPPSGLVLEIASGTGQHAVHFSAALPELEWQPSDAAPDARASIDAWRTHAALPNLRTPLDLDVMREPWPIMAADAVVCINMIHIAPWAAAQALMAGAGRVLGAGGVLVLYGPYRRNGAHTAESNDAFDRQLKSRNPEWGVRDMEAVADLAAQEGFTLSDVVAMPANNFSVVFRKEAYGD</sequence>
<accession>A0A4P8J147</accession>
<dbReference type="InterPro" id="IPR029063">
    <property type="entry name" value="SAM-dependent_MTases_sf"/>
</dbReference>
<dbReference type="OrthoDB" id="9342562at2"/>
<dbReference type="PANTHER" id="PTHR20974">
    <property type="entry name" value="UPF0585 PROTEIN CG18661"/>
    <property type="match status" value="1"/>
</dbReference>
<dbReference type="PANTHER" id="PTHR20974:SF0">
    <property type="entry name" value="UPF0585 PROTEIN CG18661"/>
    <property type="match status" value="1"/>
</dbReference>
<dbReference type="Gene3D" id="3.40.50.150">
    <property type="entry name" value="Vaccinia Virus protein VP39"/>
    <property type="match status" value="1"/>
</dbReference>
<dbReference type="SUPFAM" id="SSF53335">
    <property type="entry name" value="S-adenosyl-L-methionine-dependent methyltransferases"/>
    <property type="match status" value="1"/>
</dbReference>
<gene>
    <name evidence="1" type="ORF">FAZ95_34265</name>
</gene>
<dbReference type="AlphaFoldDB" id="A0A4P8J147"/>
<dbReference type="RefSeq" id="WP_137336823.1">
    <property type="nucleotide sequence ID" value="NZ_CP040078.1"/>
</dbReference>
<name>A0A4P8J147_9BURK</name>
<reference evidence="1 2" key="1">
    <citation type="submission" date="2019-05" db="EMBL/GenBank/DDBJ databases">
        <title>Burkholderia sp. DHOD12, isolated from subtropical forest soil.</title>
        <authorList>
            <person name="Gao Z.-H."/>
            <person name="Qiu L.-H."/>
        </authorList>
    </citation>
    <scope>NUCLEOTIDE SEQUENCE [LARGE SCALE GENOMIC DNA]</scope>
    <source>
        <strain evidence="1 2">DHOD12</strain>
    </source>
</reference>